<dbReference type="Proteomes" id="UP001374599">
    <property type="component" value="Unassembled WGS sequence"/>
</dbReference>
<accession>A0ACB5UMV4</accession>
<sequence>MKKNNSNNSNKEIAIIGASIRFPKSNELNEFWEQLLSKECLITPIPRERFSKYTFSEESKSKLNFDNICGGFIDDVDCFDASFFNISPREAMFMDPQQRMAMELTWKAIEDAGYRASTIKGTKTGVFMGACNNDFTEIMEKEVKEIDAYMPTGTSAAVISNRISYWFDFNGPSMTIDTACASSLVAIHQAVRSLQMEDCDCAIAGGVNLCWTPRRFIALSQSGMLSKDGKCKAFDESADGYVRSEGGGVLVLKPLDKAVEDNDDIYAVIKGIGTNHGGRTNSLTITNPKAHAELLTEVYEKAGISPDTVSYIETHGPGTPLGDPIEIHGLKTAFDTLGKLFDKDLKHHHCGLGSVKTNIGHLEAAAGIAGIIKVIISMKHKTLPASINFKKLNPVINLSKSPFYIVNETKPWEQIQGDDNSCYPRRAGVSSFGFGGSNSHIILEEYDKGCKEDNKTYRGLVDNNIIEDLIFIPLSAKCINSLNNYVQNLMNYLKGLCVRFSNDGEKPSELNNRLKDIAYTLQTGREPMKERVIFITKDITSLINQLEDFLQNKRGIDNCWQGCADKDKDTDNILLEETDMQVLINKWISEKNFKKMAALWIRGYSFDWDILYSERKPKRIHLTTYPFNRKHYWMDCYNNKAGKKEKDTSEILKVKSMVSQNIVKTKEIKVSLEPVKDTNNKNVKASDKIQNDISLEKLQKKLTMSLAGVLYIEISDVDIDKKFIDIGLDSIIAVEWIRSINKQYKTSLTATVVYDYPSIREFSTYLYKKLNGSGEQAEKILMSESITDRYNNENVNKPKGILLQDLHKNPTQLLKSTVMNKPKITLNTIDTGLSQVCASKMPITETNEHKNITSDGLQRELAETLAEVLYIDLEEVNIDKKFIDLGLDSIVAVEWIRLINKKYKTSIIASEVYEYPSVKEFSSFLQKKLNVEGNKELIQSYEEMDLNRIIEDVYRGNLDIDKADEILNQASKK</sequence>
<organism evidence="1 2">
    <name type="scientific">Vallitalea maricola</name>
    <dbReference type="NCBI Taxonomy" id="3074433"/>
    <lineage>
        <taxon>Bacteria</taxon>
        <taxon>Bacillati</taxon>
        <taxon>Bacillota</taxon>
        <taxon>Clostridia</taxon>
        <taxon>Lachnospirales</taxon>
        <taxon>Vallitaleaceae</taxon>
        <taxon>Vallitalea</taxon>
    </lineage>
</organism>
<comment type="caution">
    <text evidence="1">The sequence shown here is derived from an EMBL/GenBank/DDBJ whole genome shotgun (WGS) entry which is preliminary data.</text>
</comment>
<gene>
    <name evidence="1" type="ORF">AN2V17_31760</name>
</gene>
<proteinExistence type="predicted"/>
<dbReference type="EMBL" id="BTPU01000056">
    <property type="protein sequence ID" value="GMQ63940.1"/>
    <property type="molecule type" value="Genomic_DNA"/>
</dbReference>
<protein>
    <submittedName>
        <fullName evidence="1">Uncharacterized protein</fullName>
    </submittedName>
</protein>
<reference evidence="1" key="1">
    <citation type="submission" date="2023-09" db="EMBL/GenBank/DDBJ databases">
        <title>Vallitalea sediminicola and Vallitalea maricola sp. nov., anaerobic bacteria isolated from marine sediment.</title>
        <authorList>
            <person name="Hirano S."/>
            <person name="Maeda A."/>
            <person name="Terahara T."/>
            <person name="Mori K."/>
            <person name="Hamada M."/>
            <person name="Matsumoto R."/>
            <person name="Kobayashi T."/>
        </authorList>
    </citation>
    <scope>NUCLEOTIDE SEQUENCE</scope>
    <source>
        <strain evidence="1">AN17-2</strain>
    </source>
</reference>
<keyword evidence="2" id="KW-1185">Reference proteome</keyword>
<evidence type="ECO:0000313" key="1">
    <source>
        <dbReference type="EMBL" id="GMQ63940.1"/>
    </source>
</evidence>
<name>A0ACB5UMV4_9FIRM</name>
<evidence type="ECO:0000313" key="2">
    <source>
        <dbReference type="Proteomes" id="UP001374599"/>
    </source>
</evidence>